<dbReference type="EMBL" id="LT960611">
    <property type="protein sequence ID" value="SON48725.1"/>
    <property type="molecule type" value="Genomic_DNA"/>
</dbReference>
<dbReference type="AlphaFoldDB" id="A0A2N8Z9Y4"/>
<dbReference type="Proteomes" id="UP000235828">
    <property type="component" value="Chromosome A"/>
</dbReference>
<reference evidence="2 3" key="1">
    <citation type="submission" date="2017-10" db="EMBL/GenBank/DDBJ databases">
        <authorList>
            <person name="Banno H."/>
            <person name="Chua N.-H."/>
        </authorList>
    </citation>
    <scope>NUCLEOTIDE SEQUENCE [LARGE SCALE GENOMIC DNA]</scope>
    <source>
        <strain evidence="2">Vibrio tapetis CECT4600</strain>
    </source>
</reference>
<evidence type="ECO:0000256" key="1">
    <source>
        <dbReference type="SAM" id="SignalP"/>
    </source>
</evidence>
<feature type="signal peptide" evidence="1">
    <location>
        <begin position="1"/>
        <end position="31"/>
    </location>
</feature>
<dbReference type="SUPFAM" id="SSF56935">
    <property type="entry name" value="Porins"/>
    <property type="match status" value="1"/>
</dbReference>
<keyword evidence="1" id="KW-0732">Signal</keyword>
<evidence type="ECO:0000313" key="2">
    <source>
        <dbReference type="EMBL" id="SON48725.1"/>
    </source>
</evidence>
<accession>A0A2N8Z9Y4</accession>
<dbReference type="RefSeq" id="WP_231897857.1">
    <property type="nucleotide sequence ID" value="NZ_LT960611.1"/>
</dbReference>
<keyword evidence="3" id="KW-1185">Reference proteome</keyword>
<proteinExistence type="predicted"/>
<evidence type="ECO:0000313" key="3">
    <source>
        <dbReference type="Proteomes" id="UP000235828"/>
    </source>
</evidence>
<organism evidence="2 3">
    <name type="scientific">Vibrio tapetis subsp. tapetis</name>
    <dbReference type="NCBI Taxonomy" id="1671868"/>
    <lineage>
        <taxon>Bacteria</taxon>
        <taxon>Pseudomonadati</taxon>
        <taxon>Pseudomonadota</taxon>
        <taxon>Gammaproteobacteria</taxon>
        <taxon>Vibrionales</taxon>
        <taxon>Vibrionaceae</taxon>
        <taxon>Vibrio</taxon>
    </lineage>
</organism>
<protein>
    <recommendedName>
        <fullName evidence="4">Alginate export domain-containing protein</fullName>
    </recommendedName>
</protein>
<name>A0A2N8Z9Y4_9VIBR</name>
<sequence>MKGVTKVRFRPRAYIFLLISSATFGINSAGAQIPGLVPEKNWDLNGYVKYMATSTMPDNSSNTLDHLVHQRFNYEYRFNSDVRVNLGMRNRVLWGDTANNTGYGELIGSDAGYLDLTSNWLDRDGVIGTSQFDRAYIQWQNDDWQNRVGRFRVNWAMTTIWNPNDIFNSYSIYDFDYEERSGSDAIAVSRKLGFASSLDLVSSPNEEKELDSYAARYLFNHDGWDYQAMVGKSGLDQVLGAGLAGDVSGAGVRGELSWFNPTQDEWQSMPVEQTTIASLEADYSFGGTRNWIGRVAMLYISKPQTTDSAIKYLNLPLTARTLSFTKQTLYADLGFDISPLSRITFSSIYYQDGSMYFSLNSSYSLSNNVQLLAVAQRFDGRSGSLFHESASTLVFGQIKWSF</sequence>
<feature type="chain" id="PRO_5014808985" description="Alginate export domain-containing protein" evidence="1">
    <location>
        <begin position="32"/>
        <end position="402"/>
    </location>
</feature>
<evidence type="ECO:0008006" key="4">
    <source>
        <dbReference type="Google" id="ProtNLM"/>
    </source>
</evidence>
<gene>
    <name evidence="2" type="ORF">VTAP4600_A0746</name>
</gene>
<dbReference type="KEGG" id="vta:A0746"/>